<dbReference type="Proteomes" id="UP001056120">
    <property type="component" value="Linkage Group LG25"/>
</dbReference>
<name>A0ACB9A335_9ASTR</name>
<evidence type="ECO:0000313" key="2">
    <source>
        <dbReference type="Proteomes" id="UP001056120"/>
    </source>
</evidence>
<keyword evidence="2" id="KW-1185">Reference proteome</keyword>
<reference evidence="1 2" key="2">
    <citation type="journal article" date="2022" name="Mol. Ecol. Resour.">
        <title>The genomes of chicory, endive, great burdock and yacon provide insights into Asteraceae paleo-polyploidization history and plant inulin production.</title>
        <authorList>
            <person name="Fan W."/>
            <person name="Wang S."/>
            <person name="Wang H."/>
            <person name="Wang A."/>
            <person name="Jiang F."/>
            <person name="Liu H."/>
            <person name="Zhao H."/>
            <person name="Xu D."/>
            <person name="Zhang Y."/>
        </authorList>
    </citation>
    <scope>NUCLEOTIDE SEQUENCE [LARGE SCALE GENOMIC DNA]</scope>
    <source>
        <strain evidence="2">cv. Yunnan</strain>
        <tissue evidence="1">Leaves</tissue>
    </source>
</reference>
<evidence type="ECO:0000313" key="1">
    <source>
        <dbReference type="EMBL" id="KAI3704624.1"/>
    </source>
</evidence>
<gene>
    <name evidence="1" type="ORF">L1987_74850</name>
</gene>
<protein>
    <submittedName>
        <fullName evidence="1">Uncharacterized protein</fullName>
    </submittedName>
</protein>
<comment type="caution">
    <text evidence="1">The sequence shown here is derived from an EMBL/GenBank/DDBJ whole genome shotgun (WGS) entry which is preliminary data.</text>
</comment>
<sequence>MPSQAQVLWFMDACRSVLNFSTLDVFIRAPTYHTSDPDISNSTSELVTSQGYRHAQSLMKLKITQFVASEI</sequence>
<accession>A0ACB9A335</accession>
<proteinExistence type="predicted"/>
<reference evidence="2" key="1">
    <citation type="journal article" date="2022" name="Mol. Ecol. Resour.">
        <title>The genomes of chicory, endive, great burdock and yacon provide insights into Asteraceae palaeo-polyploidization history and plant inulin production.</title>
        <authorList>
            <person name="Fan W."/>
            <person name="Wang S."/>
            <person name="Wang H."/>
            <person name="Wang A."/>
            <person name="Jiang F."/>
            <person name="Liu H."/>
            <person name="Zhao H."/>
            <person name="Xu D."/>
            <person name="Zhang Y."/>
        </authorList>
    </citation>
    <scope>NUCLEOTIDE SEQUENCE [LARGE SCALE GENOMIC DNA]</scope>
    <source>
        <strain evidence="2">cv. Yunnan</strain>
    </source>
</reference>
<dbReference type="EMBL" id="CM042042">
    <property type="protein sequence ID" value="KAI3704624.1"/>
    <property type="molecule type" value="Genomic_DNA"/>
</dbReference>
<organism evidence="1 2">
    <name type="scientific">Smallanthus sonchifolius</name>
    <dbReference type="NCBI Taxonomy" id="185202"/>
    <lineage>
        <taxon>Eukaryota</taxon>
        <taxon>Viridiplantae</taxon>
        <taxon>Streptophyta</taxon>
        <taxon>Embryophyta</taxon>
        <taxon>Tracheophyta</taxon>
        <taxon>Spermatophyta</taxon>
        <taxon>Magnoliopsida</taxon>
        <taxon>eudicotyledons</taxon>
        <taxon>Gunneridae</taxon>
        <taxon>Pentapetalae</taxon>
        <taxon>asterids</taxon>
        <taxon>campanulids</taxon>
        <taxon>Asterales</taxon>
        <taxon>Asteraceae</taxon>
        <taxon>Asteroideae</taxon>
        <taxon>Heliantheae alliance</taxon>
        <taxon>Millerieae</taxon>
        <taxon>Smallanthus</taxon>
    </lineage>
</organism>